<evidence type="ECO:0000256" key="7">
    <source>
        <dbReference type="ARBA" id="ARBA00023308"/>
    </source>
</evidence>
<evidence type="ECO:0000259" key="9">
    <source>
        <dbReference type="Pfam" id="PF02782"/>
    </source>
</evidence>
<dbReference type="InterPro" id="IPR018484">
    <property type="entry name" value="FGGY_N"/>
</dbReference>
<evidence type="ECO:0000256" key="5">
    <source>
        <dbReference type="ARBA" id="ARBA00022840"/>
    </source>
</evidence>
<protein>
    <submittedName>
        <fullName evidence="10">Rhamnulokinase</fullName>
    </submittedName>
</protein>
<dbReference type="CDD" id="cd07771">
    <property type="entry name" value="ASKHA_NBD_FGGY_RhaB-like"/>
    <property type="match status" value="1"/>
</dbReference>
<evidence type="ECO:0000256" key="6">
    <source>
        <dbReference type="ARBA" id="ARBA00023157"/>
    </source>
</evidence>
<dbReference type="Proteomes" id="UP001207930">
    <property type="component" value="Unassembled WGS sequence"/>
</dbReference>
<keyword evidence="6" id="KW-1015">Disulfide bond</keyword>
<dbReference type="InterPro" id="IPR043129">
    <property type="entry name" value="ATPase_NBD"/>
</dbReference>
<evidence type="ECO:0000256" key="1">
    <source>
        <dbReference type="ARBA" id="ARBA00009156"/>
    </source>
</evidence>
<organism evidence="10 11">
    <name type="scientific">Luteolibacter flavescens</name>
    <dbReference type="NCBI Taxonomy" id="1859460"/>
    <lineage>
        <taxon>Bacteria</taxon>
        <taxon>Pseudomonadati</taxon>
        <taxon>Verrucomicrobiota</taxon>
        <taxon>Verrucomicrobiia</taxon>
        <taxon>Verrucomicrobiales</taxon>
        <taxon>Verrucomicrobiaceae</taxon>
        <taxon>Luteolibacter</taxon>
    </lineage>
</organism>
<evidence type="ECO:0000256" key="4">
    <source>
        <dbReference type="ARBA" id="ARBA00022777"/>
    </source>
</evidence>
<gene>
    <name evidence="10" type="ORF">OKA04_13955</name>
</gene>
<keyword evidence="5" id="KW-0067">ATP-binding</keyword>
<evidence type="ECO:0000256" key="3">
    <source>
        <dbReference type="ARBA" id="ARBA00022741"/>
    </source>
</evidence>
<dbReference type="RefSeq" id="WP_264501797.1">
    <property type="nucleotide sequence ID" value="NZ_JAPDDS010000007.1"/>
</dbReference>
<feature type="domain" description="Carbohydrate kinase FGGY C-terminal" evidence="9">
    <location>
        <begin position="257"/>
        <end position="446"/>
    </location>
</feature>
<name>A0ABT3FQI4_9BACT</name>
<evidence type="ECO:0000313" key="11">
    <source>
        <dbReference type="Proteomes" id="UP001207930"/>
    </source>
</evidence>
<keyword evidence="7" id="KW-0684">Rhamnose metabolism</keyword>
<dbReference type="Pfam" id="PF00370">
    <property type="entry name" value="FGGY_N"/>
    <property type="match status" value="1"/>
</dbReference>
<dbReference type="InterPro" id="IPR013449">
    <property type="entry name" value="Rhamnulokinase"/>
</dbReference>
<keyword evidence="2" id="KW-0808">Transferase</keyword>
<dbReference type="EMBL" id="JAPDDS010000007">
    <property type="protein sequence ID" value="MCW1885840.1"/>
    <property type="molecule type" value="Genomic_DNA"/>
</dbReference>
<keyword evidence="3" id="KW-0547">Nucleotide-binding</keyword>
<proteinExistence type="inferred from homology"/>
<dbReference type="Gene3D" id="3.30.420.40">
    <property type="match status" value="2"/>
</dbReference>
<sequence length="490" mass="52858">MPVFLSIDLGAGSGRVIAGISDLKTLRLEEIHRFDNPGTDLPGGSFWNIVGLFRDIVDGLRRAVEKYGKDIVAIGIDTWGCDYGLLDKQGRLLGMPHQYRDARHEGMPAVMHAKLSEAEIYSITGITTNFYNSSLHLMAEEQAASPALANANSLLFIPDLLAFWLCGVQAVERTIASTSQLLDAATGDWAWGVIETLGLPKGIFGKIVEPGTVLGPIRKEVARQIGMEGIPVVASASHDTASAVAGIPMEGDDALWLSSGTWSIMGLERKDPIRTPEAFAARCCNELGVEGTARVLKNIAGLWLIQECKRQWTLDGESISYADMAKLAEAAPSFTAFIDPDDAVFAAPGEMPAKIQAWCERTGQSVPKDKGTILRVATESLALKYRVVYENFCSLAGKKFERLHAGGGGIQNAFLAQATADALGIEVIAGPIEATSCGNIVVQMMATGHLADLAEGRRLVRESFAFQTYAPHNGQAWQDAYERFKGFIGR</sequence>
<keyword evidence="4" id="KW-0418">Kinase</keyword>
<reference evidence="10 11" key="1">
    <citation type="submission" date="2022-10" db="EMBL/GenBank/DDBJ databases">
        <title>Luteolibacter flavescens strain MCCC 1K03193, whole genome shotgun sequencing project.</title>
        <authorList>
            <person name="Zhao G."/>
            <person name="Shen L."/>
        </authorList>
    </citation>
    <scope>NUCLEOTIDE SEQUENCE [LARGE SCALE GENOMIC DNA]</scope>
    <source>
        <strain evidence="10 11">MCCC 1K03193</strain>
    </source>
</reference>
<dbReference type="PANTHER" id="PTHR10196">
    <property type="entry name" value="SUGAR KINASE"/>
    <property type="match status" value="1"/>
</dbReference>
<dbReference type="InterPro" id="IPR018485">
    <property type="entry name" value="FGGY_C"/>
</dbReference>
<evidence type="ECO:0000313" key="10">
    <source>
        <dbReference type="EMBL" id="MCW1885840.1"/>
    </source>
</evidence>
<feature type="domain" description="Carbohydrate kinase FGGY N-terminal" evidence="8">
    <location>
        <begin position="4"/>
        <end position="245"/>
    </location>
</feature>
<evidence type="ECO:0000259" key="8">
    <source>
        <dbReference type="Pfam" id="PF00370"/>
    </source>
</evidence>
<comment type="similarity">
    <text evidence="1">Belongs to the FGGY kinase family.</text>
</comment>
<evidence type="ECO:0000256" key="2">
    <source>
        <dbReference type="ARBA" id="ARBA00022679"/>
    </source>
</evidence>
<accession>A0ABT3FQI4</accession>
<dbReference type="Pfam" id="PF02782">
    <property type="entry name" value="FGGY_C"/>
    <property type="match status" value="1"/>
</dbReference>
<dbReference type="SUPFAM" id="SSF53067">
    <property type="entry name" value="Actin-like ATPase domain"/>
    <property type="match status" value="2"/>
</dbReference>
<keyword evidence="11" id="KW-1185">Reference proteome</keyword>
<dbReference type="PANTHER" id="PTHR10196:SF93">
    <property type="entry name" value="L-RHAMNULOKINASE"/>
    <property type="match status" value="1"/>
</dbReference>
<comment type="caution">
    <text evidence="10">The sequence shown here is derived from an EMBL/GenBank/DDBJ whole genome shotgun (WGS) entry which is preliminary data.</text>
</comment>